<evidence type="ECO:0000313" key="2">
    <source>
        <dbReference type="Proteomes" id="UP000003936"/>
    </source>
</evidence>
<dbReference type="AlphaFoldDB" id="J3TFI9"/>
<dbReference type="Proteomes" id="UP000003936">
    <property type="component" value="Chromosome"/>
</dbReference>
<evidence type="ECO:0000313" key="1">
    <source>
        <dbReference type="EMBL" id="AFP85007.1"/>
    </source>
</evidence>
<dbReference type="KEGG" id="sect:A359_06200"/>
<keyword evidence="2" id="KW-1185">Reference proteome</keyword>
<name>J3TFI9_9ENTR</name>
<accession>J3TFI9</accession>
<gene>
    <name evidence="1" type="ORF">A359_06200</name>
</gene>
<sequence length="95" mass="11083">MLIIECCSVLRKSKSYLCYLSEGERLLNLHPERYHMAVKQSSGASVMRFLVKISRSLSEQLAEKCFFSAKAYFFNHLHLLEHDSRKRDEGMVIVK</sequence>
<dbReference type="HOGENOM" id="CLU_2371168_0_0_6"/>
<organism evidence="1 2">
    <name type="scientific">secondary endosymbiont of Ctenarytaina eucalypti</name>
    <dbReference type="NCBI Taxonomy" id="1199245"/>
    <lineage>
        <taxon>Bacteria</taxon>
        <taxon>Pseudomonadati</taxon>
        <taxon>Pseudomonadota</taxon>
        <taxon>Gammaproteobacteria</taxon>
        <taxon>Enterobacterales</taxon>
        <taxon>Enterobacteriaceae</taxon>
        <taxon>aphid secondary symbionts</taxon>
    </lineage>
</organism>
<proteinExistence type="predicted"/>
<dbReference type="EMBL" id="CP003546">
    <property type="protein sequence ID" value="AFP85007.1"/>
    <property type="molecule type" value="Genomic_DNA"/>
</dbReference>
<protein>
    <submittedName>
        <fullName evidence="1">Uncharacterized protein</fullName>
    </submittedName>
</protein>
<reference evidence="1 2" key="1">
    <citation type="journal article" date="2012" name="Mol. Biol. Evol.">
        <title>Genome reduction and co-evolution between the primary and secondary bacterial symbionts of psyllids.</title>
        <authorList>
            <person name="Sloan D.B."/>
            <person name="Moran N.A."/>
        </authorList>
    </citation>
    <scope>NUCLEOTIDE SEQUENCE [LARGE SCALE GENOMIC DNA]</scope>
    <source>
        <strain evidence="1">Ceuc_S</strain>
    </source>
</reference>